<keyword evidence="4" id="KW-1185">Reference proteome</keyword>
<dbReference type="Gene3D" id="3.40.190.150">
    <property type="entry name" value="Bordetella uptake gene, domain 1"/>
    <property type="match status" value="1"/>
</dbReference>
<accession>A0ABU6JD89</accession>
<evidence type="ECO:0000256" key="1">
    <source>
        <dbReference type="ARBA" id="ARBA00006987"/>
    </source>
</evidence>
<evidence type="ECO:0000256" key="2">
    <source>
        <dbReference type="SAM" id="SignalP"/>
    </source>
</evidence>
<dbReference type="RefSeq" id="WP_326508292.1">
    <property type="nucleotide sequence ID" value="NZ_JAWIIV010000020.1"/>
</dbReference>
<evidence type="ECO:0000313" key="3">
    <source>
        <dbReference type="EMBL" id="MEC4721606.1"/>
    </source>
</evidence>
<dbReference type="Proteomes" id="UP001352263">
    <property type="component" value="Unassembled WGS sequence"/>
</dbReference>
<dbReference type="PANTHER" id="PTHR42928">
    <property type="entry name" value="TRICARBOXYLATE-BINDING PROTEIN"/>
    <property type="match status" value="1"/>
</dbReference>
<dbReference type="EMBL" id="JAWIIV010000020">
    <property type="protein sequence ID" value="MEC4721606.1"/>
    <property type="molecule type" value="Genomic_DNA"/>
</dbReference>
<dbReference type="InterPro" id="IPR005064">
    <property type="entry name" value="BUG"/>
</dbReference>
<dbReference type="CDD" id="cd13578">
    <property type="entry name" value="PBP2_Bug27"/>
    <property type="match status" value="1"/>
</dbReference>
<sequence length="332" mass="34333">MKPLQVVAAAALGCFIAVQTQAQTQVQAQAQAAAYPVRTVTLVVPFAPGGGTDTGTRILAQQLSQKWRQPVVVENKPGAAGMIGADTVARATPDGYTLLIGNLGTQSVNPSLYKKMPYNADKAFTAVSLIAELPLLLVVNQNSPAKSLSELVALAKTKQGGLSYSSSGSGGSMHLAAELLASGTATKMLHVPYKGGGPAIQDLLAGQVDMSIATILELNSHIKSGKLRPLAQMGTTRAAALPNIPTAAEAGVPGFNATSWMGLLAPAGTPKELIERISADVQEAVNTPEIRDKFASLGAVPVGSDAAGFQRLIDADRSKYAKLIKEKGIVVD</sequence>
<dbReference type="PANTHER" id="PTHR42928:SF5">
    <property type="entry name" value="BLR1237 PROTEIN"/>
    <property type="match status" value="1"/>
</dbReference>
<comment type="similarity">
    <text evidence="1">Belongs to the UPF0065 (bug) family.</text>
</comment>
<feature type="signal peptide" evidence="2">
    <location>
        <begin position="1"/>
        <end position="22"/>
    </location>
</feature>
<name>A0ABU6JD89_9BURK</name>
<evidence type="ECO:0000313" key="4">
    <source>
        <dbReference type="Proteomes" id="UP001352263"/>
    </source>
</evidence>
<reference evidence="3 4" key="1">
    <citation type="submission" date="2023-10" db="EMBL/GenBank/DDBJ databases">
        <title>Noviherbaspirillum sp. CPCC 100848 genome assembly.</title>
        <authorList>
            <person name="Li X.Y."/>
            <person name="Fang X.M."/>
        </authorList>
    </citation>
    <scope>NUCLEOTIDE SEQUENCE [LARGE SCALE GENOMIC DNA]</scope>
    <source>
        <strain evidence="3 4">CPCC 100848</strain>
    </source>
</reference>
<organism evidence="3 4">
    <name type="scientific">Noviherbaspirillum album</name>
    <dbReference type="NCBI Taxonomy" id="3080276"/>
    <lineage>
        <taxon>Bacteria</taxon>
        <taxon>Pseudomonadati</taxon>
        <taxon>Pseudomonadota</taxon>
        <taxon>Betaproteobacteria</taxon>
        <taxon>Burkholderiales</taxon>
        <taxon>Oxalobacteraceae</taxon>
        <taxon>Noviherbaspirillum</taxon>
    </lineage>
</organism>
<protein>
    <submittedName>
        <fullName evidence="3">Tripartite tricarboxylate transporter substrate binding protein</fullName>
    </submittedName>
</protein>
<feature type="chain" id="PRO_5045333152" evidence="2">
    <location>
        <begin position="23"/>
        <end position="332"/>
    </location>
</feature>
<dbReference type="Pfam" id="PF03401">
    <property type="entry name" value="TctC"/>
    <property type="match status" value="1"/>
</dbReference>
<keyword evidence="2" id="KW-0732">Signal</keyword>
<dbReference type="PIRSF" id="PIRSF017082">
    <property type="entry name" value="YflP"/>
    <property type="match status" value="1"/>
</dbReference>
<proteinExistence type="inferred from homology"/>
<dbReference type="Gene3D" id="3.40.190.10">
    <property type="entry name" value="Periplasmic binding protein-like II"/>
    <property type="match status" value="1"/>
</dbReference>
<dbReference type="SUPFAM" id="SSF53850">
    <property type="entry name" value="Periplasmic binding protein-like II"/>
    <property type="match status" value="1"/>
</dbReference>
<comment type="caution">
    <text evidence="3">The sequence shown here is derived from an EMBL/GenBank/DDBJ whole genome shotgun (WGS) entry which is preliminary data.</text>
</comment>
<gene>
    <name evidence="3" type="ORF">RY831_20780</name>
</gene>
<dbReference type="InterPro" id="IPR042100">
    <property type="entry name" value="Bug_dom1"/>
</dbReference>